<keyword evidence="4 6" id="KW-1133">Transmembrane helix</keyword>
<dbReference type="AlphaFoldDB" id="A0AA38LBP6"/>
<feature type="non-terminal residue" evidence="7">
    <location>
        <position position="1"/>
    </location>
</feature>
<dbReference type="GO" id="GO:0016020">
    <property type="term" value="C:membrane"/>
    <property type="evidence" value="ECO:0007669"/>
    <property type="project" value="UniProtKB-SubCell"/>
</dbReference>
<proteinExistence type="inferred from homology"/>
<feature type="transmembrane region" description="Helical" evidence="6">
    <location>
        <begin position="336"/>
        <end position="354"/>
    </location>
</feature>
<keyword evidence="8" id="KW-1185">Reference proteome</keyword>
<sequence>GMGIMTLAVWLKSLRPPDCPSNEGCEKASSLQTGIFYSALYLLALGAGGTRPNISTFGADQFDDFHPKEKLRKSSFFNWWIFVLFCGNLFGQTFIVYVEDHISWSVATAIITTGLIISSVVFMIGTPFYRYKALFGSPLQRMGRVFRKMIQNWKVRLPSDPSCLHEVDSKEYLAQGRYPIAHTQLLRFMDKACVKTGRVSDRCTVTDVEETKLMIRVLPIGLTAIFPSTLLQQSGTLFVKQATTLDRQMGPNFQIPAASIGAFLQISLLLSLIIYDRFLVPTCRRFTGNPRGITILQRMGIGMILYSVAMVAAMITELKKIDVIKSHRLQDKSNAIVPRTIFTLLPQFIIMGIAEGFLEVGRTEFFYDQAPESMRSLGIALALASIGVGAFSSLA</sequence>
<dbReference type="GO" id="GO:0022857">
    <property type="term" value="F:transmembrane transporter activity"/>
    <property type="evidence" value="ECO:0007669"/>
    <property type="project" value="InterPro"/>
</dbReference>
<comment type="similarity">
    <text evidence="2">Belongs to the major facilitator superfamily. Proton-dependent oligopeptide transporter (POT/PTR) (TC 2.A.17) family.</text>
</comment>
<name>A0AA38LBP6_TAXCH</name>
<comment type="subcellular location">
    <subcellularLocation>
        <location evidence="1">Membrane</location>
        <topology evidence="1">Multi-pass membrane protein</topology>
    </subcellularLocation>
</comment>
<protein>
    <recommendedName>
        <fullName evidence="9">Peptide transporter</fullName>
    </recommendedName>
</protein>
<comment type="caution">
    <text evidence="7">The sequence shown here is derived from an EMBL/GenBank/DDBJ whole genome shotgun (WGS) entry which is preliminary data.</text>
</comment>
<evidence type="ECO:0000256" key="6">
    <source>
        <dbReference type="SAM" id="Phobius"/>
    </source>
</evidence>
<keyword evidence="3 6" id="KW-0812">Transmembrane</keyword>
<dbReference type="SUPFAM" id="SSF103473">
    <property type="entry name" value="MFS general substrate transporter"/>
    <property type="match status" value="1"/>
</dbReference>
<evidence type="ECO:0000256" key="3">
    <source>
        <dbReference type="ARBA" id="ARBA00022692"/>
    </source>
</evidence>
<feature type="transmembrane region" description="Helical" evidence="6">
    <location>
        <begin position="374"/>
        <end position="394"/>
    </location>
</feature>
<evidence type="ECO:0000256" key="1">
    <source>
        <dbReference type="ARBA" id="ARBA00004141"/>
    </source>
</evidence>
<reference evidence="7 8" key="1">
    <citation type="journal article" date="2021" name="Nat. Plants">
        <title>The Taxus genome provides insights into paclitaxel biosynthesis.</title>
        <authorList>
            <person name="Xiong X."/>
            <person name="Gou J."/>
            <person name="Liao Q."/>
            <person name="Li Y."/>
            <person name="Zhou Q."/>
            <person name="Bi G."/>
            <person name="Li C."/>
            <person name="Du R."/>
            <person name="Wang X."/>
            <person name="Sun T."/>
            <person name="Guo L."/>
            <person name="Liang H."/>
            <person name="Lu P."/>
            <person name="Wu Y."/>
            <person name="Zhang Z."/>
            <person name="Ro D.K."/>
            <person name="Shang Y."/>
            <person name="Huang S."/>
            <person name="Yan J."/>
        </authorList>
    </citation>
    <scope>NUCLEOTIDE SEQUENCE [LARGE SCALE GENOMIC DNA]</scope>
    <source>
        <strain evidence="7">Ta-2019</strain>
    </source>
</reference>
<dbReference type="EMBL" id="JAHRHJ020000004">
    <property type="protein sequence ID" value="KAH9318963.1"/>
    <property type="molecule type" value="Genomic_DNA"/>
</dbReference>
<evidence type="ECO:0000256" key="5">
    <source>
        <dbReference type="ARBA" id="ARBA00023136"/>
    </source>
</evidence>
<feature type="transmembrane region" description="Helical" evidence="6">
    <location>
        <begin position="255"/>
        <end position="275"/>
    </location>
</feature>
<dbReference type="InterPro" id="IPR000109">
    <property type="entry name" value="POT_fam"/>
</dbReference>
<feature type="transmembrane region" description="Helical" evidence="6">
    <location>
        <begin position="295"/>
        <end position="315"/>
    </location>
</feature>
<dbReference type="Gene3D" id="1.20.1250.20">
    <property type="entry name" value="MFS general substrate transporter like domains"/>
    <property type="match status" value="1"/>
</dbReference>
<dbReference type="InterPro" id="IPR036259">
    <property type="entry name" value="MFS_trans_sf"/>
</dbReference>
<dbReference type="PANTHER" id="PTHR11654">
    <property type="entry name" value="OLIGOPEPTIDE TRANSPORTER-RELATED"/>
    <property type="match status" value="1"/>
</dbReference>
<evidence type="ECO:0000313" key="7">
    <source>
        <dbReference type="EMBL" id="KAH9318963.1"/>
    </source>
</evidence>
<dbReference type="Proteomes" id="UP000824469">
    <property type="component" value="Unassembled WGS sequence"/>
</dbReference>
<keyword evidence="5 6" id="KW-0472">Membrane</keyword>
<feature type="transmembrane region" description="Helical" evidence="6">
    <location>
        <begin position="104"/>
        <end position="124"/>
    </location>
</feature>
<evidence type="ECO:0008006" key="9">
    <source>
        <dbReference type="Google" id="ProtNLM"/>
    </source>
</evidence>
<accession>A0AA38LBP6</accession>
<gene>
    <name evidence="7" type="ORF">KI387_020732</name>
</gene>
<evidence type="ECO:0000256" key="4">
    <source>
        <dbReference type="ARBA" id="ARBA00022989"/>
    </source>
</evidence>
<feature type="transmembrane region" description="Helical" evidence="6">
    <location>
        <begin position="76"/>
        <end position="98"/>
    </location>
</feature>
<dbReference type="Pfam" id="PF00854">
    <property type="entry name" value="PTR2"/>
    <property type="match status" value="1"/>
</dbReference>
<organism evidence="7 8">
    <name type="scientific">Taxus chinensis</name>
    <name type="common">Chinese yew</name>
    <name type="synonym">Taxus wallichiana var. chinensis</name>
    <dbReference type="NCBI Taxonomy" id="29808"/>
    <lineage>
        <taxon>Eukaryota</taxon>
        <taxon>Viridiplantae</taxon>
        <taxon>Streptophyta</taxon>
        <taxon>Embryophyta</taxon>
        <taxon>Tracheophyta</taxon>
        <taxon>Spermatophyta</taxon>
        <taxon>Pinopsida</taxon>
        <taxon>Pinidae</taxon>
        <taxon>Conifers II</taxon>
        <taxon>Cupressales</taxon>
        <taxon>Taxaceae</taxon>
        <taxon>Taxus</taxon>
    </lineage>
</organism>
<evidence type="ECO:0000256" key="2">
    <source>
        <dbReference type="ARBA" id="ARBA00005982"/>
    </source>
</evidence>
<evidence type="ECO:0000313" key="8">
    <source>
        <dbReference type="Proteomes" id="UP000824469"/>
    </source>
</evidence>